<dbReference type="GO" id="GO:0016746">
    <property type="term" value="F:acyltransferase activity"/>
    <property type="evidence" value="ECO:0007669"/>
    <property type="project" value="UniProtKB-KW"/>
</dbReference>
<keyword evidence="3" id="KW-0808">Transferase</keyword>
<dbReference type="InterPro" id="IPR002656">
    <property type="entry name" value="Acyl_transf_3_dom"/>
</dbReference>
<dbReference type="Pfam" id="PF01757">
    <property type="entry name" value="Acyl_transf_3"/>
    <property type="match status" value="1"/>
</dbReference>
<feature type="domain" description="Acyltransferase 3" evidence="2">
    <location>
        <begin position="9"/>
        <end position="326"/>
    </location>
</feature>
<protein>
    <submittedName>
        <fullName evidence="3">Acyltransferase family protein</fullName>
        <ecNumber evidence="3">2.3.-.-</ecNumber>
    </submittedName>
</protein>
<keyword evidence="1" id="KW-0472">Membrane</keyword>
<reference evidence="4" key="1">
    <citation type="journal article" date="2019" name="Int. J. Syst. Evol. Microbiol.">
        <title>The Global Catalogue of Microorganisms (GCM) 10K type strain sequencing project: providing services to taxonomists for standard genome sequencing and annotation.</title>
        <authorList>
            <consortium name="The Broad Institute Genomics Platform"/>
            <consortium name="The Broad Institute Genome Sequencing Center for Infectious Disease"/>
            <person name="Wu L."/>
            <person name="Ma J."/>
        </authorList>
    </citation>
    <scope>NUCLEOTIDE SEQUENCE [LARGE SCALE GENOMIC DNA]</scope>
    <source>
        <strain evidence="4">CCUG 54518</strain>
    </source>
</reference>
<feature type="transmembrane region" description="Helical" evidence="1">
    <location>
        <begin position="204"/>
        <end position="221"/>
    </location>
</feature>
<feature type="transmembrane region" description="Helical" evidence="1">
    <location>
        <begin position="21"/>
        <end position="42"/>
    </location>
</feature>
<evidence type="ECO:0000313" key="4">
    <source>
        <dbReference type="Proteomes" id="UP001596495"/>
    </source>
</evidence>
<dbReference type="RefSeq" id="WP_382255330.1">
    <property type="nucleotide sequence ID" value="NZ_JBHTBX010000003.1"/>
</dbReference>
<evidence type="ECO:0000256" key="1">
    <source>
        <dbReference type="SAM" id="Phobius"/>
    </source>
</evidence>
<keyword evidence="4" id="KW-1185">Reference proteome</keyword>
<dbReference type="EMBL" id="JBHTBX010000003">
    <property type="protein sequence ID" value="MFC7434240.1"/>
    <property type="molecule type" value="Genomic_DNA"/>
</dbReference>
<feature type="transmembrane region" description="Helical" evidence="1">
    <location>
        <begin position="313"/>
        <end position="336"/>
    </location>
</feature>
<gene>
    <name evidence="3" type="ORF">ACFQNJ_06910</name>
</gene>
<accession>A0ABW2R830</accession>
<proteinExistence type="predicted"/>
<feature type="transmembrane region" description="Helical" evidence="1">
    <location>
        <begin position="284"/>
        <end position="307"/>
    </location>
</feature>
<feature type="transmembrane region" description="Helical" evidence="1">
    <location>
        <begin position="140"/>
        <end position="159"/>
    </location>
</feature>
<comment type="caution">
    <text evidence="3">The sequence shown here is derived from an EMBL/GenBank/DDBJ whole genome shotgun (WGS) entry which is preliminary data.</text>
</comment>
<feature type="transmembrane region" description="Helical" evidence="1">
    <location>
        <begin position="102"/>
        <end position="120"/>
    </location>
</feature>
<keyword evidence="1" id="KW-0812">Transmembrane</keyword>
<evidence type="ECO:0000313" key="3">
    <source>
        <dbReference type="EMBL" id="MFC7434240.1"/>
    </source>
</evidence>
<feature type="transmembrane region" description="Helical" evidence="1">
    <location>
        <begin position="166"/>
        <end position="192"/>
    </location>
</feature>
<organism evidence="3 4">
    <name type="scientific">Hydrogenophaga bisanensis</name>
    <dbReference type="NCBI Taxonomy" id="439611"/>
    <lineage>
        <taxon>Bacteria</taxon>
        <taxon>Pseudomonadati</taxon>
        <taxon>Pseudomonadota</taxon>
        <taxon>Betaproteobacteria</taxon>
        <taxon>Burkholderiales</taxon>
        <taxon>Comamonadaceae</taxon>
        <taxon>Hydrogenophaga</taxon>
    </lineage>
</organism>
<sequence>MRTVSDSLPGIDLAKALASQVILWHHFALYGPMSATVAPLAADFWDWVAGPLRWAVQVFLVTGGYLAARSLLPAPWAPRPGGGAGRWLQRLHQRTLRLGQPFWLAMLLAIAAAALARQLISDSDTPAAPTLAQMLAHAVFLQDIVGQPALSAGVWYVAIDWQLYALLATLVALLGSGWLATAAVSVLTVLSIFWLNRIDAGDVWAPYFMAAYGLGVMAWWVSSQTRRWPGTLLIALLVVAGLFIEWRPRLALAGLTAGWLALGGAAWPLVGMRLRGAVAALARWSYAVFLLHYPVVLAVGALVAWWWPGQLVPAIAGLLASWALSIALGAGLTEWLTPRETPKGKP</sequence>
<name>A0ABW2R830_9BURK</name>
<evidence type="ECO:0000259" key="2">
    <source>
        <dbReference type="Pfam" id="PF01757"/>
    </source>
</evidence>
<feature type="transmembrane region" description="Helical" evidence="1">
    <location>
        <begin position="54"/>
        <end position="72"/>
    </location>
</feature>
<keyword evidence="3" id="KW-0012">Acyltransferase</keyword>
<dbReference type="EC" id="2.3.-.-" evidence="3"/>
<feature type="transmembrane region" description="Helical" evidence="1">
    <location>
        <begin position="250"/>
        <end position="272"/>
    </location>
</feature>
<dbReference type="Proteomes" id="UP001596495">
    <property type="component" value="Unassembled WGS sequence"/>
</dbReference>
<feature type="transmembrane region" description="Helical" evidence="1">
    <location>
        <begin position="228"/>
        <end position="244"/>
    </location>
</feature>
<keyword evidence="1" id="KW-1133">Transmembrane helix</keyword>